<comment type="caution">
    <text evidence="2">The sequence shown here is derived from an EMBL/GenBank/DDBJ whole genome shotgun (WGS) entry which is preliminary data.</text>
</comment>
<feature type="region of interest" description="Disordered" evidence="1">
    <location>
        <begin position="21"/>
        <end position="45"/>
    </location>
</feature>
<protein>
    <submittedName>
        <fullName evidence="2">Uncharacterized protein</fullName>
    </submittedName>
</protein>
<feature type="region of interest" description="Disordered" evidence="1">
    <location>
        <begin position="326"/>
        <end position="381"/>
    </location>
</feature>
<organism evidence="2 3">
    <name type="scientific">Saitoella complicata (strain BCRC 22490 / CBS 7301 / JCM 7358 / NBRC 10748 / NRRL Y-17804)</name>
    <dbReference type="NCBI Taxonomy" id="698492"/>
    <lineage>
        <taxon>Eukaryota</taxon>
        <taxon>Fungi</taxon>
        <taxon>Dikarya</taxon>
        <taxon>Ascomycota</taxon>
        <taxon>Taphrinomycotina</taxon>
        <taxon>Taphrinomycotina incertae sedis</taxon>
        <taxon>Saitoella</taxon>
    </lineage>
</organism>
<feature type="region of interest" description="Disordered" evidence="1">
    <location>
        <begin position="139"/>
        <end position="167"/>
    </location>
</feature>
<evidence type="ECO:0000313" key="2">
    <source>
        <dbReference type="EMBL" id="GAO52429.1"/>
    </source>
</evidence>
<dbReference type="EMBL" id="BACD03000069">
    <property type="protein sequence ID" value="GAO52429.1"/>
    <property type="molecule type" value="Genomic_DNA"/>
</dbReference>
<dbReference type="AlphaFoldDB" id="A0A0E9NRE8"/>
<feature type="compositionally biased region" description="Polar residues" evidence="1">
    <location>
        <begin position="330"/>
        <end position="344"/>
    </location>
</feature>
<feature type="compositionally biased region" description="Low complexity" evidence="1">
    <location>
        <begin position="31"/>
        <end position="42"/>
    </location>
</feature>
<dbReference type="Proteomes" id="UP000033140">
    <property type="component" value="Unassembled WGS sequence"/>
</dbReference>
<feature type="compositionally biased region" description="Low complexity" evidence="1">
    <location>
        <begin position="141"/>
        <end position="160"/>
    </location>
</feature>
<reference evidence="2 3" key="1">
    <citation type="journal article" date="2011" name="J. Gen. Appl. Microbiol.">
        <title>Draft genome sequencing of the enigmatic yeast Saitoella complicata.</title>
        <authorList>
            <person name="Nishida H."/>
            <person name="Hamamoto M."/>
            <person name="Sugiyama J."/>
        </authorList>
    </citation>
    <scope>NUCLEOTIDE SEQUENCE [LARGE SCALE GENOMIC DNA]</scope>
    <source>
        <strain evidence="2 3">NRRL Y-17804</strain>
    </source>
</reference>
<accession>A0A0E9NRE8</accession>
<proteinExistence type="predicted"/>
<reference evidence="2 3" key="3">
    <citation type="journal article" date="2015" name="Genome Announc.">
        <title>Draft Genome Sequence of the Archiascomycetous Yeast Saitoella complicata.</title>
        <authorList>
            <person name="Yamauchi K."/>
            <person name="Kondo S."/>
            <person name="Hamamoto M."/>
            <person name="Takahashi Y."/>
            <person name="Ogura Y."/>
            <person name="Hayashi T."/>
            <person name="Nishida H."/>
        </authorList>
    </citation>
    <scope>NUCLEOTIDE SEQUENCE [LARGE SCALE GENOMIC DNA]</scope>
    <source>
        <strain evidence="2 3">NRRL Y-17804</strain>
    </source>
</reference>
<feature type="compositionally biased region" description="Low complexity" evidence="1">
    <location>
        <begin position="358"/>
        <end position="375"/>
    </location>
</feature>
<reference evidence="2 3" key="2">
    <citation type="journal article" date="2014" name="J. Gen. Appl. Microbiol.">
        <title>The early diverging ascomycetous budding yeast Saitoella complicata has three histone deacetylases belonging to the Clr6, Hos2, and Rpd3 lineages.</title>
        <authorList>
            <person name="Nishida H."/>
            <person name="Matsumoto T."/>
            <person name="Kondo S."/>
            <person name="Hamamoto M."/>
            <person name="Yoshikawa H."/>
        </authorList>
    </citation>
    <scope>NUCLEOTIDE SEQUENCE [LARGE SCALE GENOMIC DNA]</scope>
    <source>
        <strain evidence="2 3">NRRL Y-17804</strain>
    </source>
</reference>
<evidence type="ECO:0000313" key="3">
    <source>
        <dbReference type="Proteomes" id="UP000033140"/>
    </source>
</evidence>
<keyword evidence="3" id="KW-1185">Reference proteome</keyword>
<name>A0A0E9NRE8_SAICN</name>
<sequence>MHTVKGIDFSDDTMLKRLNARQASPSPTPPLLLTRPPAASSPTPHLDVGFVAENVSEEIFPHLSDRFSFLRASSSSQPLPDEGDIKIGYVVVREEHIEDTGCESPTLPRPNLAYDLDSPTLPRPGGGIGGLMAMLTKELRGSVSESESESGSGSGSINEGGRARRDSMWEWREEREPCAGMSNSSSPTEAVWNKIIRQLSFDDEGVVAVPLALFSNPFKSEEGNAKGMTKSDTVDSGIAMLADDDAEIREEEISSIGHVPVDTVNVDELMAELAEMIEGREESLSGSASSSISAGTMGVMPLQQAANYGLRSASVSTTGSIAPSIPVRGTVSQGPTSTASSISSLRGPDAGMTQMRPSTRSSATLSTISSTSSSTHAPRPTITISAPILDDTLTLLKRGSSSLSMSKFAKSISVSSLSRTATKTTKKLMGGVSSSKGSKVKGGVSVSISAPSGVQHEGVSTGSALPIGAHLAKAMLPEERIALAKVRGSSASPVVGAGEFGGVGGEEALLPEERIARARARGVAGRF</sequence>
<gene>
    <name evidence="2" type="ORF">G7K_6507-t1</name>
</gene>
<evidence type="ECO:0000256" key="1">
    <source>
        <dbReference type="SAM" id="MobiDB-lite"/>
    </source>
</evidence>